<evidence type="ECO:0000256" key="2">
    <source>
        <dbReference type="SAM" id="MobiDB-lite"/>
    </source>
</evidence>
<keyword evidence="1" id="KW-0175">Coiled coil</keyword>
<evidence type="ECO:0000313" key="3">
    <source>
        <dbReference type="EMBL" id="CAH1435012.1"/>
    </source>
</evidence>
<dbReference type="PANTHER" id="PTHR47357:SF4">
    <property type="entry name" value="MYOSIN HEAVY CHAIN-LIKE PROTEIN"/>
    <property type="match status" value="1"/>
</dbReference>
<feature type="compositionally biased region" description="Polar residues" evidence="2">
    <location>
        <begin position="645"/>
        <end position="660"/>
    </location>
</feature>
<organism evidence="3 4">
    <name type="scientific">Lactuca virosa</name>
    <dbReference type="NCBI Taxonomy" id="75947"/>
    <lineage>
        <taxon>Eukaryota</taxon>
        <taxon>Viridiplantae</taxon>
        <taxon>Streptophyta</taxon>
        <taxon>Embryophyta</taxon>
        <taxon>Tracheophyta</taxon>
        <taxon>Spermatophyta</taxon>
        <taxon>Magnoliopsida</taxon>
        <taxon>eudicotyledons</taxon>
        <taxon>Gunneridae</taxon>
        <taxon>Pentapetalae</taxon>
        <taxon>asterids</taxon>
        <taxon>campanulids</taxon>
        <taxon>Asterales</taxon>
        <taxon>Asteraceae</taxon>
        <taxon>Cichorioideae</taxon>
        <taxon>Cichorieae</taxon>
        <taxon>Lactucinae</taxon>
        <taxon>Lactuca</taxon>
    </lineage>
</organism>
<feature type="region of interest" description="Disordered" evidence="2">
    <location>
        <begin position="636"/>
        <end position="669"/>
    </location>
</feature>
<reference evidence="3 4" key="1">
    <citation type="submission" date="2022-01" db="EMBL/GenBank/DDBJ databases">
        <authorList>
            <person name="Xiong W."/>
            <person name="Schranz E."/>
        </authorList>
    </citation>
    <scope>NUCLEOTIDE SEQUENCE [LARGE SCALE GENOMIC DNA]</scope>
</reference>
<protein>
    <recommendedName>
        <fullName evidence="5">NAB domain-containing protein</fullName>
    </recommendedName>
</protein>
<sequence length="1074" mass="124206">MNLSPPPPNMFTGSPEATLVGADCRMVMTCGVKFDCVDCDGDDDRHSTTGEVRVEGEGWRWCSIFSSGADYRLWWWLSVMVSIDLKERNLNQNFHSLISFANGCSSFFSLPIPIPETDTKVTRIVKLIKGIFGNREVNQTKSTEALDLIEDFHNQYQSMCAMYEDLKGVKKKCNNEEDKEDNESSTSSSSNSLSMESAGYFSPGSGSKTPSLDNIPKAAATTTDAQSMKSENSCYSLEDVSEVVKETLSVEPVWSSYKPEEREEEESGREVEKLMKENGDLRDKLGEKENKYQNLENKSSRRMKELEDKVVALKHEIEELNHQEREGECKGRHDELHKRKDKNKNMGFQIESAAFKEKASDVLMKLDECEKILKCKIDESMGRVQNVRKELDLLRSGNDEDRKKLLYEKEKEVESLRIQNQASEMELKGKIVQSMERVKNMQMELDSLRHQNNEARKKFLHENEKDVQSLRIQKQETEMEIKEKTEKVVDEFENIFKGKIVQSMDRLQNMQMEVESLRSQNVDVRKKLYEKEKEVESLSIRNKESESELKKKSKEAADSLEVVEKLSEKLQQTSFNQEDLKQQVNDSSVMIARINVENEKQQTTISQLNDENEKQQATISQLNHENEKHKTRIAQLNNENEKQKSTISQLNSQHENQKATISKLDNENERQKSTILQLNDQHEKQKATISQLSDESEKQKTTISQLNAQHEKQKATISQLNNENEKQKATILHSNDQLEKQKAAISQLMDEHEKQKATNSQLNGDTEKQKATISRLNGENEKQKSTISQLEKKLQAKETQITNLETKSEGVKKELSNKVKTLEHKFRSMEMDKKELEVKNDVLAVTLEQKDMQADKINEEVKSTFRAAVKKMGDMMTEFRKCSEDNILILSRRIHVAEQLQNETREWCKKTKDKYEQDKMDSDTNVRTIKVLMTMVNETLKVTEALGLRFVECCETFMNRVSKVSCEINSAKDWVRRKNVAMVQLKEDLDAVVVELDGKEEEVLRSRQKVLKLDTKLRDLEKTVKENHETIIVLKEEKREAIRHLCVWTDYHRSRADFLTKSLSDLLARNHRPV</sequence>
<evidence type="ECO:0000256" key="1">
    <source>
        <dbReference type="SAM" id="Coils"/>
    </source>
</evidence>
<feature type="coiled-coil region" evidence="1">
    <location>
        <begin position="982"/>
        <end position="1037"/>
    </location>
</feature>
<keyword evidence="4" id="KW-1185">Reference proteome</keyword>
<proteinExistence type="predicted"/>
<name>A0AAU9N838_9ASTR</name>
<gene>
    <name evidence="3" type="ORF">LVIROSA_LOCUS21482</name>
</gene>
<evidence type="ECO:0000313" key="4">
    <source>
        <dbReference type="Proteomes" id="UP001157418"/>
    </source>
</evidence>
<feature type="region of interest" description="Disordered" evidence="2">
    <location>
        <begin position="174"/>
        <end position="230"/>
    </location>
</feature>
<feature type="region of interest" description="Disordered" evidence="2">
    <location>
        <begin position="748"/>
        <end position="784"/>
    </location>
</feature>
<feature type="compositionally biased region" description="Low complexity" evidence="2">
    <location>
        <begin position="184"/>
        <end position="197"/>
    </location>
</feature>
<dbReference type="GO" id="GO:0005856">
    <property type="term" value="C:cytoskeleton"/>
    <property type="evidence" value="ECO:0007669"/>
    <property type="project" value="TreeGrafter"/>
</dbReference>
<accession>A0AAU9N838</accession>
<feature type="coiled-coil region" evidence="1">
    <location>
        <begin position="271"/>
        <end position="323"/>
    </location>
</feature>
<dbReference type="AlphaFoldDB" id="A0AAU9N838"/>
<evidence type="ECO:0008006" key="5">
    <source>
        <dbReference type="Google" id="ProtNLM"/>
    </source>
</evidence>
<comment type="caution">
    <text evidence="3">The sequence shown here is derived from an EMBL/GenBank/DDBJ whole genome shotgun (WGS) entry which is preliminary data.</text>
</comment>
<dbReference type="PANTHER" id="PTHR47357">
    <property type="entry name" value="COP1-INTERACTIVE PROTEIN 1"/>
    <property type="match status" value="1"/>
</dbReference>
<feature type="compositionally biased region" description="Polar residues" evidence="2">
    <location>
        <begin position="220"/>
        <end position="230"/>
    </location>
</feature>
<dbReference type="EMBL" id="CAKMRJ010004179">
    <property type="protein sequence ID" value="CAH1435012.1"/>
    <property type="molecule type" value="Genomic_DNA"/>
</dbReference>
<dbReference type="Proteomes" id="UP001157418">
    <property type="component" value="Unassembled WGS sequence"/>
</dbReference>
<dbReference type="GO" id="GO:0005200">
    <property type="term" value="F:structural constituent of cytoskeleton"/>
    <property type="evidence" value="ECO:0007669"/>
    <property type="project" value="TreeGrafter"/>
</dbReference>